<dbReference type="PANTHER" id="PTHR43763">
    <property type="entry name" value="XAA-PRO AMINOPEPTIDASE 1"/>
    <property type="match status" value="1"/>
</dbReference>
<dbReference type="SUPFAM" id="SSF55920">
    <property type="entry name" value="Creatinase/aminopeptidase"/>
    <property type="match status" value="1"/>
</dbReference>
<organism evidence="7 8">
    <name type="scientific">Liberibacter crescens (strain BT-1)</name>
    <dbReference type="NCBI Taxonomy" id="1215343"/>
    <lineage>
        <taxon>Bacteria</taxon>
        <taxon>Pseudomonadati</taxon>
        <taxon>Pseudomonadota</taxon>
        <taxon>Alphaproteobacteria</taxon>
        <taxon>Hyphomicrobiales</taxon>
        <taxon>Rhizobiaceae</taxon>
        <taxon>Liberibacter</taxon>
    </lineage>
</organism>
<dbReference type="HOGENOM" id="CLU_011781_2_1_5"/>
<dbReference type="GO" id="GO:0070006">
    <property type="term" value="F:metalloaminopeptidase activity"/>
    <property type="evidence" value="ECO:0007669"/>
    <property type="project" value="InterPro"/>
</dbReference>
<dbReference type="FunFam" id="3.90.230.10:FF:000009">
    <property type="entry name" value="xaa-Pro aminopeptidase 2"/>
    <property type="match status" value="1"/>
</dbReference>
<dbReference type="Gene3D" id="3.40.350.10">
    <property type="entry name" value="Creatinase/prolidase N-terminal domain"/>
    <property type="match status" value="2"/>
</dbReference>
<keyword evidence="3 7" id="KW-0378">Hydrolase</keyword>
<dbReference type="AlphaFoldDB" id="L0EW21"/>
<feature type="domain" description="Creatinase N-terminal" evidence="5">
    <location>
        <begin position="18"/>
        <end position="139"/>
    </location>
</feature>
<keyword evidence="8" id="KW-1185">Reference proteome</keyword>
<keyword evidence="7" id="KW-0031">Aminopeptidase</keyword>
<gene>
    <name evidence="7" type="ordered locus">B488_11650</name>
</gene>
<dbReference type="InterPro" id="IPR032416">
    <property type="entry name" value="Peptidase_M24_C"/>
</dbReference>
<dbReference type="InterPro" id="IPR000587">
    <property type="entry name" value="Creatinase_N"/>
</dbReference>
<evidence type="ECO:0000256" key="2">
    <source>
        <dbReference type="ARBA" id="ARBA00022723"/>
    </source>
</evidence>
<evidence type="ECO:0000256" key="1">
    <source>
        <dbReference type="ARBA" id="ARBA00008766"/>
    </source>
</evidence>
<dbReference type="InterPro" id="IPR050422">
    <property type="entry name" value="X-Pro_aminopeptidase_P"/>
</dbReference>
<dbReference type="eggNOG" id="COG0006">
    <property type="taxonomic scope" value="Bacteria"/>
</dbReference>
<accession>L0EW21</accession>
<evidence type="ECO:0000313" key="7">
    <source>
        <dbReference type="EMBL" id="AGA65157.1"/>
    </source>
</evidence>
<sequence length="611" mass="68507">MFQSFEIKSISEQAYEKVQALRSQFDVLGIDGFLVPHSDEYRGENISPSSERLSWLTGFTGSAGTALLLKGSAIIFIDGRYNLQVEEELDMTLFSKLDLVTEPPAVWVSRYAPLGFRLGIDPWLHTVSEAFYLEKNLSKIDGSLICLPYNPIDLLWSDRPEVSMSKIELQKINYVGISSKDKLVKIYTQLSKEKIDAVLICDPSSVAWLFNIRASDVLHTPYPLARAILYSDARAELFLDKRRTDKNVEECLSKVALLLNPENLEVRLSELTSRGASILIDPDWTPYALFNFIDRTDVNIVKGPDPSRLSRAVKNEVEINGIASAHIQDGAAMVSFLAWLHVQKLDKITEIDVVNKLEECRVEMGKKCHNPLKDIAFDTIAASGNHAAIIHYRVTTKSNRFLKEGELFLLDSGGQYLNGTTDITRTITLGDVDDEKKRFFTLVLKGVIAISTARFPQGTRGCDLDILARLPLWKAGVDFPHSVGHGVGCYLSVHEGPQAIARGNQEPLLPGMVVSNEPGYYRPGSFGIRIENLLYVSEAEEIKGGDQPMLGFKTLTFCPIDLKLIVLEILSEEELKWLNNYHKRTREVLTPLLDDRNTLDWLFSATNPVEI</sequence>
<dbReference type="InterPro" id="IPR033740">
    <property type="entry name" value="Pept_M24B"/>
</dbReference>
<dbReference type="Pfam" id="PF01321">
    <property type="entry name" value="Creatinase_N"/>
    <property type="match status" value="1"/>
</dbReference>
<keyword evidence="7" id="KW-0645">Protease</keyword>
<reference evidence="7 8" key="1">
    <citation type="journal article" date="2012" name="Stand. Genomic Sci.">
        <title>Complete genome sequence of Liberibacter crescens BT-1.</title>
        <authorList>
            <person name="Leonard M.T."/>
            <person name="Fagen J.R."/>
            <person name="Davis-Richardson A.G."/>
            <person name="Davis M.J."/>
            <person name="Triplett E.W."/>
        </authorList>
    </citation>
    <scope>NUCLEOTIDE SEQUENCE [LARGE SCALE GENOMIC DNA]</scope>
    <source>
        <strain evidence="7 8">BT-1</strain>
    </source>
</reference>
<name>L0EW21_LIBCB</name>
<dbReference type="PANTHER" id="PTHR43763:SF6">
    <property type="entry name" value="XAA-PRO AMINOPEPTIDASE 1"/>
    <property type="match status" value="1"/>
</dbReference>
<dbReference type="InterPro" id="IPR036005">
    <property type="entry name" value="Creatinase/aminopeptidase-like"/>
</dbReference>
<evidence type="ECO:0000259" key="4">
    <source>
        <dbReference type="Pfam" id="PF00557"/>
    </source>
</evidence>
<feature type="domain" description="Peptidase M24 C-terminal" evidence="6">
    <location>
        <begin position="548"/>
        <end position="608"/>
    </location>
</feature>
<dbReference type="EC" id="3.4.11.9" evidence="7"/>
<dbReference type="PATRIC" id="fig|1215343.11.peg.1201"/>
<keyword evidence="2" id="KW-0479">Metal-binding</keyword>
<dbReference type="InterPro" id="IPR029149">
    <property type="entry name" value="Creatin/AminoP/Spt16_N"/>
</dbReference>
<dbReference type="Pfam" id="PF00557">
    <property type="entry name" value="Peptidase_M24"/>
    <property type="match status" value="1"/>
</dbReference>
<protein>
    <submittedName>
        <fullName evidence="7">Xaa-Pro aminopeptidase</fullName>
        <ecNumber evidence="7">3.4.11.9</ecNumber>
    </submittedName>
</protein>
<dbReference type="KEGG" id="lcc:B488_11650"/>
<dbReference type="EMBL" id="CP003789">
    <property type="protein sequence ID" value="AGA65157.1"/>
    <property type="molecule type" value="Genomic_DNA"/>
</dbReference>
<evidence type="ECO:0000313" key="8">
    <source>
        <dbReference type="Proteomes" id="UP000010799"/>
    </source>
</evidence>
<dbReference type="Proteomes" id="UP000010799">
    <property type="component" value="Chromosome"/>
</dbReference>
<evidence type="ECO:0000259" key="5">
    <source>
        <dbReference type="Pfam" id="PF01321"/>
    </source>
</evidence>
<feature type="domain" description="Peptidase M24" evidence="4">
    <location>
        <begin position="322"/>
        <end position="538"/>
    </location>
</feature>
<dbReference type="SUPFAM" id="SSF53092">
    <property type="entry name" value="Creatinase/prolidase N-terminal domain"/>
    <property type="match status" value="1"/>
</dbReference>
<evidence type="ECO:0000256" key="3">
    <source>
        <dbReference type="ARBA" id="ARBA00022801"/>
    </source>
</evidence>
<proteinExistence type="inferred from homology"/>
<dbReference type="Gene3D" id="3.90.230.10">
    <property type="entry name" value="Creatinase/methionine aminopeptidase superfamily"/>
    <property type="match status" value="1"/>
</dbReference>
<dbReference type="STRING" id="1215343.B488_11650"/>
<dbReference type="Pfam" id="PF16189">
    <property type="entry name" value="Creatinase_N_2"/>
    <property type="match status" value="1"/>
</dbReference>
<dbReference type="RefSeq" id="WP_015273582.1">
    <property type="nucleotide sequence ID" value="NC_019907.1"/>
</dbReference>
<dbReference type="InterPro" id="IPR000994">
    <property type="entry name" value="Pept_M24"/>
</dbReference>
<dbReference type="GO" id="GO:0046872">
    <property type="term" value="F:metal ion binding"/>
    <property type="evidence" value="ECO:0007669"/>
    <property type="project" value="UniProtKB-KW"/>
</dbReference>
<dbReference type="Pfam" id="PF16188">
    <property type="entry name" value="Peptidase_M24_C"/>
    <property type="match status" value="1"/>
</dbReference>
<evidence type="ECO:0000259" key="6">
    <source>
        <dbReference type="Pfam" id="PF16188"/>
    </source>
</evidence>
<dbReference type="CDD" id="cd01085">
    <property type="entry name" value="APP"/>
    <property type="match status" value="1"/>
</dbReference>
<dbReference type="GO" id="GO:0005737">
    <property type="term" value="C:cytoplasm"/>
    <property type="evidence" value="ECO:0007669"/>
    <property type="project" value="UniProtKB-ARBA"/>
</dbReference>
<comment type="similarity">
    <text evidence="1">Belongs to the peptidase M24B family.</text>
</comment>